<feature type="compositionally biased region" description="Basic and acidic residues" evidence="1">
    <location>
        <begin position="392"/>
        <end position="409"/>
    </location>
</feature>
<dbReference type="Proteomes" id="UP000827092">
    <property type="component" value="Unassembled WGS sequence"/>
</dbReference>
<feature type="compositionally biased region" description="Basic residues" evidence="1">
    <location>
        <begin position="336"/>
        <end position="346"/>
    </location>
</feature>
<gene>
    <name evidence="4" type="ORF">JTE90_006595</name>
</gene>
<feature type="compositionally biased region" description="Basic residues" evidence="1">
    <location>
        <begin position="355"/>
        <end position="365"/>
    </location>
</feature>
<feature type="region of interest" description="Disordered" evidence="1">
    <location>
        <begin position="159"/>
        <end position="183"/>
    </location>
</feature>
<dbReference type="InterPro" id="IPR035504">
    <property type="entry name" value="MUM1-like_PWWP"/>
</dbReference>
<dbReference type="Gene3D" id="2.30.30.140">
    <property type="match status" value="1"/>
</dbReference>
<dbReference type="AlphaFoldDB" id="A0AAV6U2S5"/>
<evidence type="ECO:0000259" key="3">
    <source>
        <dbReference type="Pfam" id="PF20886"/>
    </source>
</evidence>
<dbReference type="Pfam" id="PF20884">
    <property type="entry name" value="MUM1-like_PWWP"/>
    <property type="match status" value="1"/>
</dbReference>
<proteinExistence type="predicted"/>
<protein>
    <recommendedName>
        <fullName evidence="6">PWWP domain-containing protein</fullName>
    </recommendedName>
</protein>
<comment type="caution">
    <text evidence="4">The sequence shown here is derived from an EMBL/GenBank/DDBJ whole genome shotgun (WGS) entry which is preliminary data.</text>
</comment>
<sequence length="409" mass="47451">MDDFHNEYDSDDSLPPISKLFPQPTEFLEGQIVWAKYKELYWPSLIRKVYKKEKKVSLWYLDSAPTTFKVAFKNLHRYNDIDFSTEVKRAASASPLKILHDKVLEATMDFVYRRSDGHEDDPAEFFARNVPKEFVFKVRTSAKQKGKVETKVSGPLQKGLDETFEDLDEESVTDSEDEEEKRKQRMELFAELSLTDNDYCPEPRVNAMVECITTGHVDKHLIDIMSHKVPCVRQETFEQSQNILRQGNSFPIHIKDNSKDKAIYDYLESFYKRADGKWSMFTYVTNVLMPEAMIEALKLVDNGWTPGPALSDKRNLFEDNGVVEEEKGKPKTTSPRGKKKAQSKKRKDGENSKTVLKKSPRKKKPQHIEERPMEEDQSSITVLRKSPRKKVRSLEEETPLESKKKSPKK</sequence>
<evidence type="ECO:0000259" key="2">
    <source>
        <dbReference type="Pfam" id="PF20884"/>
    </source>
</evidence>
<evidence type="ECO:0000313" key="4">
    <source>
        <dbReference type="EMBL" id="KAG8178752.1"/>
    </source>
</evidence>
<evidence type="ECO:0000256" key="1">
    <source>
        <dbReference type="SAM" id="MobiDB-lite"/>
    </source>
</evidence>
<evidence type="ECO:0000313" key="5">
    <source>
        <dbReference type="Proteomes" id="UP000827092"/>
    </source>
</evidence>
<feature type="domain" description="MUM1-like PWWP" evidence="2">
    <location>
        <begin position="27"/>
        <end position="79"/>
    </location>
</feature>
<feature type="compositionally biased region" description="Acidic residues" evidence="1">
    <location>
        <begin position="162"/>
        <end position="179"/>
    </location>
</feature>
<dbReference type="InterPro" id="IPR048795">
    <property type="entry name" value="PWP3A_3B_4_C"/>
</dbReference>
<feature type="domain" description="PWWP" evidence="3">
    <location>
        <begin position="209"/>
        <end position="302"/>
    </location>
</feature>
<keyword evidence="5" id="KW-1185">Reference proteome</keyword>
<accession>A0AAV6U2S5</accession>
<dbReference type="EMBL" id="JAFNEN010000669">
    <property type="protein sequence ID" value="KAG8178752.1"/>
    <property type="molecule type" value="Genomic_DNA"/>
</dbReference>
<organism evidence="4 5">
    <name type="scientific">Oedothorax gibbosus</name>
    <dbReference type="NCBI Taxonomy" id="931172"/>
    <lineage>
        <taxon>Eukaryota</taxon>
        <taxon>Metazoa</taxon>
        <taxon>Ecdysozoa</taxon>
        <taxon>Arthropoda</taxon>
        <taxon>Chelicerata</taxon>
        <taxon>Arachnida</taxon>
        <taxon>Araneae</taxon>
        <taxon>Araneomorphae</taxon>
        <taxon>Entelegynae</taxon>
        <taxon>Araneoidea</taxon>
        <taxon>Linyphiidae</taxon>
        <taxon>Erigoninae</taxon>
        <taxon>Oedothorax</taxon>
    </lineage>
</organism>
<dbReference type="Pfam" id="PF20886">
    <property type="entry name" value="PWP3A-B_C"/>
    <property type="match status" value="1"/>
</dbReference>
<evidence type="ECO:0008006" key="6">
    <source>
        <dbReference type="Google" id="ProtNLM"/>
    </source>
</evidence>
<reference evidence="4 5" key="1">
    <citation type="journal article" date="2022" name="Nat. Ecol. Evol.">
        <title>A masculinizing supergene underlies an exaggerated male reproductive morph in a spider.</title>
        <authorList>
            <person name="Hendrickx F."/>
            <person name="De Corte Z."/>
            <person name="Sonet G."/>
            <person name="Van Belleghem S.M."/>
            <person name="Kostlbacher S."/>
            <person name="Vangestel C."/>
        </authorList>
    </citation>
    <scope>NUCLEOTIDE SEQUENCE [LARGE SCALE GENOMIC DNA]</scope>
    <source>
        <strain evidence="4">W744_W776</strain>
    </source>
</reference>
<name>A0AAV6U2S5_9ARAC</name>
<feature type="region of interest" description="Disordered" evidence="1">
    <location>
        <begin position="321"/>
        <end position="409"/>
    </location>
</feature>